<feature type="transmembrane region" description="Helical" evidence="1">
    <location>
        <begin position="98"/>
        <end position="119"/>
    </location>
</feature>
<dbReference type="Proteomes" id="UP000189542">
    <property type="component" value="Unassembled WGS sequence"/>
</dbReference>
<feature type="transmembrane region" description="Helical" evidence="1">
    <location>
        <begin position="34"/>
        <end position="53"/>
    </location>
</feature>
<reference evidence="2 3" key="1">
    <citation type="journal article" date="2017" name="PLoS ONE">
        <title>Genomic sequence of 'Candidatus Liberibacter solanacearum' haplotype C and its comparison with haplotype A and B genomes.</title>
        <authorList>
            <person name="Wang J."/>
            <person name="Haapalainen M."/>
            <person name="Schott T."/>
            <person name="Thompson S.M."/>
            <person name="Smith G.R."/>
            <person name="Nissinen A.I."/>
            <person name="Pirhonen M."/>
        </authorList>
    </citation>
    <scope>NUCLEOTIDE SEQUENCE [LARGE SCALE GENOMIC DNA]</scope>
    <source>
        <strain evidence="2 3">FIN111</strain>
    </source>
</reference>
<feature type="transmembrane region" description="Helical" evidence="1">
    <location>
        <begin position="126"/>
        <end position="144"/>
    </location>
</feature>
<dbReference type="EMBL" id="LVWB01000015">
    <property type="protein sequence ID" value="ONI58457.1"/>
    <property type="molecule type" value="Genomic_DNA"/>
</dbReference>
<keyword evidence="1" id="KW-0472">Membrane</keyword>
<evidence type="ECO:0000313" key="3">
    <source>
        <dbReference type="Proteomes" id="UP000189542"/>
    </source>
</evidence>
<feature type="transmembrane region" description="Helical" evidence="1">
    <location>
        <begin position="65"/>
        <end position="86"/>
    </location>
</feature>
<name>A0A1V2N6Y1_9HYPH</name>
<evidence type="ECO:0000313" key="2">
    <source>
        <dbReference type="EMBL" id="ONI58457.1"/>
    </source>
</evidence>
<keyword evidence="1" id="KW-0812">Transmembrane</keyword>
<proteinExistence type="predicted"/>
<evidence type="ECO:0000256" key="1">
    <source>
        <dbReference type="SAM" id="Phobius"/>
    </source>
</evidence>
<keyword evidence="1" id="KW-1133">Transmembrane helix</keyword>
<gene>
    <name evidence="2" type="ORF">AYO25_05335</name>
</gene>
<dbReference type="AlphaFoldDB" id="A0A1V2N6Y1"/>
<protein>
    <submittedName>
        <fullName evidence="2">Uncharacterized protein</fullName>
    </submittedName>
</protein>
<sequence length="160" mass="18599">MFVGFFLAIIGSIFFTLLYIYQIYDFSSVREYGIYVIILWISLILFLGISFELQDSKRYFSYRELSILFHALALMLPVCVLISLYHSVIEGEEISYNMYFQFFLLGIIPLVSIVSGIVFNRVSTIIASFITLLSILYFILQTYFQSSLDCMIFSFFICGI</sequence>
<accession>A0A1V2N6Y1</accession>
<comment type="caution">
    <text evidence="2">The sequence shown here is derived from an EMBL/GenBank/DDBJ whole genome shotgun (WGS) entry which is preliminary data.</text>
</comment>
<organism evidence="2 3">
    <name type="scientific">Candidatus Liberibacter solanacearum</name>
    <dbReference type="NCBI Taxonomy" id="556287"/>
    <lineage>
        <taxon>Bacteria</taxon>
        <taxon>Pseudomonadati</taxon>
        <taxon>Pseudomonadota</taxon>
        <taxon>Alphaproteobacteria</taxon>
        <taxon>Hyphomicrobiales</taxon>
        <taxon>Rhizobiaceae</taxon>
        <taxon>Liberibacter</taxon>
    </lineage>
</organism>
<feature type="transmembrane region" description="Helical" evidence="1">
    <location>
        <begin position="5"/>
        <end position="22"/>
    </location>
</feature>